<evidence type="ECO:0000313" key="2">
    <source>
        <dbReference type="EMBL" id="AHH06948.1"/>
    </source>
</evidence>
<geneLocation type="plasmid" evidence="2">
    <name>unnamed</name>
</geneLocation>
<dbReference type="EMBL" id="CP004273">
    <property type="protein sequence ID" value="AHH06948.1"/>
    <property type="molecule type" value="Genomic_DNA"/>
</dbReference>
<evidence type="ECO:0000256" key="1">
    <source>
        <dbReference type="SAM" id="Phobius"/>
    </source>
</evidence>
<keyword evidence="1" id="KW-0472">Membrane</keyword>
<sequence>MEEMIIHVIIFIVIILYRMLKFIYKCLRNIIKKYVYDYHTTKEYNEYLGNLSCDLQRMEIRRRLHDDGGFDV</sequence>
<keyword evidence="1" id="KW-0812">Transmembrane</keyword>
<proteinExistence type="predicted"/>
<organism evidence="2">
    <name type="scientific">Borrelia crocidurae DOU</name>
    <dbReference type="NCBI Taxonomy" id="1293575"/>
    <lineage>
        <taxon>Bacteria</taxon>
        <taxon>Pseudomonadati</taxon>
        <taxon>Spirochaetota</taxon>
        <taxon>Spirochaetia</taxon>
        <taxon>Spirochaetales</taxon>
        <taxon>Borreliaceae</taxon>
        <taxon>Borrelia</taxon>
    </lineage>
</organism>
<dbReference type="AlphaFoldDB" id="W5SJX8"/>
<keyword evidence="2" id="KW-0614">Plasmid</keyword>
<dbReference type="HOGENOM" id="CLU_2714344_0_0_12"/>
<keyword evidence="1" id="KW-1133">Transmembrane helix</keyword>
<name>W5SJX8_9SPIR</name>
<reference evidence="2" key="1">
    <citation type="submission" date="2013-02" db="EMBL/GenBank/DDBJ databases">
        <title>Comparative genomics of Borrelia species.</title>
        <authorList>
            <person name="Schwan T.G."/>
            <person name="Raffel S.J."/>
            <person name="Porcella S.F."/>
        </authorList>
    </citation>
    <scope>NUCLEOTIDE SEQUENCE</scope>
    <source>
        <strain evidence="2">DOU</strain>
        <plasmid evidence="2">unnamed</plasmid>
    </source>
</reference>
<protein>
    <submittedName>
        <fullName evidence="2">Uncharacterized protein</fullName>
    </submittedName>
</protein>
<accession>W5SJX8</accession>
<gene>
    <name evidence="2" type="ORF">BCD_0882</name>
</gene>
<feature type="transmembrane region" description="Helical" evidence="1">
    <location>
        <begin position="6"/>
        <end position="24"/>
    </location>
</feature>